<proteinExistence type="predicted"/>
<keyword evidence="2" id="KW-1185">Reference proteome</keyword>
<comment type="caution">
    <text evidence="1">The sequence shown here is derived from an EMBL/GenBank/DDBJ whole genome shotgun (WGS) entry which is preliminary data.</text>
</comment>
<evidence type="ECO:0000313" key="2">
    <source>
        <dbReference type="Proteomes" id="UP000248079"/>
    </source>
</evidence>
<accession>A0A2V3ZVD7</accession>
<sequence length="391" mass="44463">MGCAVALLSACDPNDEFIDTLNEEAKAAGIDMPETLTLEEDDYSIVEKTDMFASKEEAATLIPQILTEKYAANASNDGNLINVFYTLDGTALFADLYSEDDEYELQDEDYTVEFGQKYANFSSKSKMDTYVSVFLKDKFKYSQEEGDEVVIKYTLRTAVDKYQEYQFDGTVWTKTDKTNAGFDVENAYELASEDYDSMGDGPGKYDNFSSYDDPEDYLPDFLVAKYPEAVADDIVTVKYKYYGNNEDKVVYLFDGTDWSLKGSVYYDWNAGDYAVTDISVESDDKFVFKAKTGWEIIVITTYEFADADYELTGDEKYKNFGYYDDKAGTYQDVEVENVLQAKINHVLSTRFPDAEEGALFEVTYKFYSSGATNSVKKRYQKEGDKFVLVVE</sequence>
<dbReference type="AlphaFoldDB" id="A0A2V3ZVD7"/>
<gene>
    <name evidence="1" type="ORF">DF185_21690</name>
</gene>
<name>A0A2V3ZVD7_9BACT</name>
<protein>
    <recommendedName>
        <fullName evidence="3">DUF5017 domain-containing protein</fullName>
    </recommendedName>
</protein>
<organism evidence="1 2">
    <name type="scientific">Marinifilum breve</name>
    <dbReference type="NCBI Taxonomy" id="2184082"/>
    <lineage>
        <taxon>Bacteria</taxon>
        <taxon>Pseudomonadati</taxon>
        <taxon>Bacteroidota</taxon>
        <taxon>Bacteroidia</taxon>
        <taxon>Marinilabiliales</taxon>
        <taxon>Marinifilaceae</taxon>
    </lineage>
</organism>
<evidence type="ECO:0008006" key="3">
    <source>
        <dbReference type="Google" id="ProtNLM"/>
    </source>
</evidence>
<dbReference type="Proteomes" id="UP000248079">
    <property type="component" value="Unassembled WGS sequence"/>
</dbReference>
<reference evidence="1 2" key="1">
    <citation type="submission" date="2018-05" db="EMBL/GenBank/DDBJ databases">
        <title>Marinifilum breve JC075T sp. nov., a marine bacterium isolated from Yongle Blue Hole in the South China Sea.</title>
        <authorList>
            <person name="Fu T."/>
        </authorList>
    </citation>
    <scope>NUCLEOTIDE SEQUENCE [LARGE SCALE GENOMIC DNA]</scope>
    <source>
        <strain evidence="1 2">JC075</strain>
    </source>
</reference>
<evidence type="ECO:0000313" key="1">
    <source>
        <dbReference type="EMBL" id="PXX95708.1"/>
    </source>
</evidence>
<dbReference type="EMBL" id="QFLI01000014">
    <property type="protein sequence ID" value="PXX95708.1"/>
    <property type="molecule type" value="Genomic_DNA"/>
</dbReference>